<organism evidence="2 3">
    <name type="scientific">Trichocoleus desertorum GB2-A4</name>
    <dbReference type="NCBI Taxonomy" id="2933944"/>
    <lineage>
        <taxon>Bacteria</taxon>
        <taxon>Bacillati</taxon>
        <taxon>Cyanobacteriota</taxon>
        <taxon>Cyanophyceae</taxon>
        <taxon>Leptolyngbyales</taxon>
        <taxon>Trichocoleusaceae</taxon>
        <taxon>Trichocoleus</taxon>
    </lineage>
</organism>
<dbReference type="Proteomes" id="UP001464891">
    <property type="component" value="Unassembled WGS sequence"/>
</dbReference>
<comment type="caution">
    <text evidence="2">The sequence shown here is derived from an EMBL/GenBank/DDBJ whole genome shotgun (WGS) entry which is preliminary data.</text>
</comment>
<evidence type="ECO:0000256" key="1">
    <source>
        <dbReference type="SAM" id="MobiDB-lite"/>
    </source>
</evidence>
<feature type="compositionally biased region" description="Basic and acidic residues" evidence="1">
    <location>
        <begin position="91"/>
        <end position="107"/>
    </location>
</feature>
<dbReference type="RefSeq" id="WP_348252282.1">
    <property type="nucleotide sequence ID" value="NZ_JAMPKM010000010.1"/>
</dbReference>
<reference evidence="2 3" key="1">
    <citation type="submission" date="2022-04" db="EMBL/GenBank/DDBJ databases">
        <title>Positive selection, recombination, and allopatry shape intraspecific diversity of widespread and dominant cyanobacteria.</title>
        <authorList>
            <person name="Wei J."/>
            <person name="Shu W."/>
            <person name="Hu C."/>
        </authorList>
    </citation>
    <scope>NUCLEOTIDE SEQUENCE [LARGE SCALE GENOMIC DNA]</scope>
    <source>
        <strain evidence="2 3">GB2-A4</strain>
    </source>
</reference>
<feature type="region of interest" description="Disordered" evidence="1">
    <location>
        <begin position="90"/>
        <end position="117"/>
    </location>
</feature>
<accession>A0ABV0JAF6</accession>
<sequence length="200" mass="22656">MRKQSMIIDLEQPLTEQESVKELLNLSEGKVGRLGLDQLLEIAKVAIKNELVACGSSADELVGLRLEFHCFGESDEGLRETYVLEWGQKNQQKEDNPHQLEKTESEKLQSANKPSLPPMEYIHKLSERLNSETRERARLAGTTISFRTSSDTGVQYPCVDGGNNKYYLKLIENGEDKGWYIRLGKKVECNPDDLTNIPTE</sequence>
<keyword evidence="3" id="KW-1185">Reference proteome</keyword>
<dbReference type="EMBL" id="JAMPKM010000010">
    <property type="protein sequence ID" value="MEP0818748.1"/>
    <property type="molecule type" value="Genomic_DNA"/>
</dbReference>
<proteinExistence type="predicted"/>
<protein>
    <submittedName>
        <fullName evidence="2">Uncharacterized protein</fullName>
    </submittedName>
</protein>
<evidence type="ECO:0000313" key="3">
    <source>
        <dbReference type="Proteomes" id="UP001464891"/>
    </source>
</evidence>
<name>A0ABV0JAF6_9CYAN</name>
<gene>
    <name evidence="2" type="ORF">NC998_16735</name>
</gene>
<evidence type="ECO:0000313" key="2">
    <source>
        <dbReference type="EMBL" id="MEP0818748.1"/>
    </source>
</evidence>